<reference evidence="1" key="1">
    <citation type="submission" date="2020-01" db="EMBL/GenBank/DDBJ databases">
        <authorList>
            <consortium name="DOE Joint Genome Institute"/>
            <person name="Haridas S."/>
            <person name="Albert R."/>
            <person name="Binder M."/>
            <person name="Bloem J."/>
            <person name="Labutti K."/>
            <person name="Salamov A."/>
            <person name="Andreopoulos B."/>
            <person name="Baker S.E."/>
            <person name="Barry K."/>
            <person name="Bills G."/>
            <person name="Bluhm B.H."/>
            <person name="Cannon C."/>
            <person name="Castanera R."/>
            <person name="Culley D.E."/>
            <person name="Daum C."/>
            <person name="Ezra D."/>
            <person name="Gonzalez J.B."/>
            <person name="Henrissat B."/>
            <person name="Kuo A."/>
            <person name="Liang C."/>
            <person name="Lipzen A."/>
            <person name="Lutzoni F."/>
            <person name="Magnuson J."/>
            <person name="Mondo S."/>
            <person name="Nolan M."/>
            <person name="Ohm R."/>
            <person name="Pangilinan J."/>
            <person name="Park H.-J."/>
            <person name="Ramirez L."/>
            <person name="Alfaro M."/>
            <person name="Sun H."/>
            <person name="Tritt A."/>
            <person name="Yoshinaga Y."/>
            <person name="Zwiers L.-H."/>
            <person name="Turgeon B.G."/>
            <person name="Goodwin S.B."/>
            <person name="Spatafora J.W."/>
            <person name="Crous P.W."/>
            <person name="Grigoriev I.V."/>
        </authorList>
    </citation>
    <scope>NUCLEOTIDE SEQUENCE</scope>
    <source>
        <strain evidence="1">CBS 394.84</strain>
    </source>
</reference>
<comment type="caution">
    <text evidence="1">The sequence shown here is derived from an EMBL/GenBank/DDBJ whole genome shotgun (WGS) entry which is preliminary data.</text>
</comment>
<evidence type="ECO:0000313" key="2">
    <source>
        <dbReference type="Proteomes" id="UP000800039"/>
    </source>
</evidence>
<dbReference type="OrthoDB" id="414540at2759"/>
<keyword evidence="2" id="KW-1185">Reference proteome</keyword>
<sequence length="168" mass="18866">MTNTLEPPAAASQTYTALFNTALNFIDAQTQDPNLPSRMDFDRIRALCSPGFEHSWGHNYAVSLAPPLQGSHSVDGFISHLQKMLPNLDSWNTDVMDAIVDEARLRVILRMSLWMQVKGVGEGDAVENDILWVLDMDGDLEKLRVKKSMEFIDGLAAGRIKELMMRKM</sequence>
<name>A0A9P4GDC3_9PLEO</name>
<accession>A0A9P4GDC3</accession>
<proteinExistence type="predicted"/>
<protein>
    <submittedName>
        <fullName evidence="1">Uncharacterized protein</fullName>
    </submittedName>
</protein>
<dbReference type="EMBL" id="ML976617">
    <property type="protein sequence ID" value="KAF1843542.1"/>
    <property type="molecule type" value="Genomic_DNA"/>
</dbReference>
<evidence type="ECO:0000313" key="1">
    <source>
        <dbReference type="EMBL" id="KAF1843542.1"/>
    </source>
</evidence>
<dbReference type="Gene3D" id="3.10.450.50">
    <property type="match status" value="1"/>
</dbReference>
<dbReference type="RefSeq" id="XP_040786105.1">
    <property type="nucleotide sequence ID" value="XM_040933776.1"/>
</dbReference>
<dbReference type="GeneID" id="63851027"/>
<gene>
    <name evidence="1" type="ORF">K460DRAFT_368431</name>
</gene>
<dbReference type="AlphaFoldDB" id="A0A9P4GDC3"/>
<organism evidence="1 2">
    <name type="scientific">Cucurbitaria berberidis CBS 394.84</name>
    <dbReference type="NCBI Taxonomy" id="1168544"/>
    <lineage>
        <taxon>Eukaryota</taxon>
        <taxon>Fungi</taxon>
        <taxon>Dikarya</taxon>
        <taxon>Ascomycota</taxon>
        <taxon>Pezizomycotina</taxon>
        <taxon>Dothideomycetes</taxon>
        <taxon>Pleosporomycetidae</taxon>
        <taxon>Pleosporales</taxon>
        <taxon>Pleosporineae</taxon>
        <taxon>Cucurbitariaceae</taxon>
        <taxon>Cucurbitaria</taxon>
    </lineage>
</organism>
<dbReference type="Proteomes" id="UP000800039">
    <property type="component" value="Unassembled WGS sequence"/>
</dbReference>